<feature type="region of interest" description="Disordered" evidence="3">
    <location>
        <begin position="514"/>
        <end position="565"/>
    </location>
</feature>
<feature type="coiled-coil region" evidence="2">
    <location>
        <begin position="701"/>
        <end position="745"/>
    </location>
</feature>
<feature type="region of interest" description="Disordered" evidence="3">
    <location>
        <begin position="826"/>
        <end position="883"/>
    </location>
</feature>
<keyword evidence="6" id="KW-1185">Reference proteome</keyword>
<evidence type="ECO:0000313" key="6">
    <source>
        <dbReference type="Proteomes" id="UP000242180"/>
    </source>
</evidence>
<organism evidence="5 6">
    <name type="scientific">Syncephalastrum racemosum</name>
    <name type="common">Filamentous fungus</name>
    <dbReference type="NCBI Taxonomy" id="13706"/>
    <lineage>
        <taxon>Eukaryota</taxon>
        <taxon>Fungi</taxon>
        <taxon>Fungi incertae sedis</taxon>
        <taxon>Mucoromycota</taxon>
        <taxon>Mucoromycotina</taxon>
        <taxon>Mucoromycetes</taxon>
        <taxon>Mucorales</taxon>
        <taxon>Syncephalastraceae</taxon>
        <taxon>Syncephalastrum</taxon>
    </lineage>
</organism>
<dbReference type="GO" id="GO:0030010">
    <property type="term" value="P:establishment of cell polarity"/>
    <property type="evidence" value="ECO:0007669"/>
    <property type="project" value="TreeGrafter"/>
</dbReference>
<feature type="compositionally biased region" description="Polar residues" evidence="3">
    <location>
        <begin position="551"/>
        <end position="565"/>
    </location>
</feature>
<reference evidence="5 6" key="1">
    <citation type="submission" date="2016-07" db="EMBL/GenBank/DDBJ databases">
        <title>Pervasive Adenine N6-methylation of Active Genes in Fungi.</title>
        <authorList>
            <consortium name="DOE Joint Genome Institute"/>
            <person name="Mondo S.J."/>
            <person name="Dannebaum R.O."/>
            <person name="Kuo R.C."/>
            <person name="Labutti K."/>
            <person name="Haridas S."/>
            <person name="Kuo A."/>
            <person name="Salamov A."/>
            <person name="Ahrendt S.R."/>
            <person name="Lipzen A."/>
            <person name="Sullivan W."/>
            <person name="Andreopoulos W.B."/>
            <person name="Clum A."/>
            <person name="Lindquist E."/>
            <person name="Daum C."/>
            <person name="Ramamoorthy G.K."/>
            <person name="Gryganskyi A."/>
            <person name="Culley D."/>
            <person name="Magnuson J.K."/>
            <person name="James T.Y."/>
            <person name="O'Malley M.A."/>
            <person name="Stajich J.E."/>
            <person name="Spatafora J.W."/>
            <person name="Visel A."/>
            <person name="Grigoriev I.V."/>
        </authorList>
    </citation>
    <scope>NUCLEOTIDE SEQUENCE [LARGE SCALE GENOMIC DNA]</scope>
    <source>
        <strain evidence="5 6">NRRL 2496</strain>
    </source>
</reference>
<feature type="region of interest" description="Disordered" evidence="3">
    <location>
        <begin position="138"/>
        <end position="330"/>
    </location>
</feature>
<feature type="compositionally biased region" description="Low complexity" evidence="3">
    <location>
        <begin position="280"/>
        <end position="292"/>
    </location>
</feature>
<evidence type="ECO:0000313" key="5">
    <source>
        <dbReference type="EMBL" id="ORZ03324.1"/>
    </source>
</evidence>
<dbReference type="OrthoDB" id="783096at2759"/>
<proteinExistence type="predicted"/>
<dbReference type="AlphaFoldDB" id="A0A1X2HV11"/>
<dbReference type="Gene3D" id="1.20.58.1540">
    <property type="entry name" value="Actin interacting protein 3, C-terminal domain"/>
    <property type="match status" value="1"/>
</dbReference>
<feature type="compositionally biased region" description="Low complexity" evidence="3">
    <location>
        <begin position="524"/>
        <end position="544"/>
    </location>
</feature>
<feature type="domain" description="Actin interacting protein 3 C-terminal" evidence="4">
    <location>
        <begin position="405"/>
        <end position="841"/>
    </location>
</feature>
<keyword evidence="1 2" id="KW-0175">Coiled coil</keyword>
<feature type="compositionally biased region" description="Pro residues" evidence="3">
    <location>
        <begin position="295"/>
        <end position="309"/>
    </location>
</feature>
<protein>
    <submittedName>
        <fullName evidence="5">Actin interacting protein 3-domain-containing protein</fullName>
    </submittedName>
</protein>
<dbReference type="STRING" id="13706.A0A1X2HV11"/>
<name>A0A1X2HV11_SYNRA</name>
<feature type="compositionally biased region" description="Basic and acidic residues" evidence="3">
    <location>
        <begin position="827"/>
        <end position="845"/>
    </location>
</feature>
<dbReference type="PANTHER" id="PTHR22741:SF10">
    <property type="entry name" value="COILED-COIL DOMAIN-CONTAINING PROTEIN CG32809"/>
    <property type="match status" value="1"/>
</dbReference>
<dbReference type="GO" id="GO:0005737">
    <property type="term" value="C:cytoplasm"/>
    <property type="evidence" value="ECO:0007669"/>
    <property type="project" value="TreeGrafter"/>
</dbReference>
<dbReference type="InterPro" id="IPR051825">
    <property type="entry name" value="SRCIN1"/>
</dbReference>
<dbReference type="InterPro" id="IPR005613">
    <property type="entry name" value="AIP3_C"/>
</dbReference>
<dbReference type="GO" id="GO:0005519">
    <property type="term" value="F:cytoskeletal regulatory protein binding"/>
    <property type="evidence" value="ECO:0007669"/>
    <property type="project" value="InterPro"/>
</dbReference>
<dbReference type="EMBL" id="MCGN01000001">
    <property type="protein sequence ID" value="ORZ03324.1"/>
    <property type="molecule type" value="Genomic_DNA"/>
</dbReference>
<feature type="compositionally biased region" description="Pro residues" evidence="3">
    <location>
        <begin position="204"/>
        <end position="214"/>
    </location>
</feature>
<dbReference type="InterPro" id="IPR056279">
    <property type="entry name" value="Aip3p_Bud6_N"/>
</dbReference>
<feature type="compositionally biased region" description="Polar residues" evidence="3">
    <location>
        <begin position="167"/>
        <end position="176"/>
    </location>
</feature>
<dbReference type="Pfam" id="PF03915">
    <property type="entry name" value="AIP3"/>
    <property type="match status" value="1"/>
</dbReference>
<dbReference type="InterPro" id="IPR022782">
    <property type="entry name" value="AIP3-like_C"/>
</dbReference>
<dbReference type="SMART" id="SM00806">
    <property type="entry name" value="AIP3"/>
    <property type="match status" value="1"/>
</dbReference>
<dbReference type="FunCoup" id="A0A1X2HV11">
    <property type="interactions" value="69"/>
</dbReference>
<feature type="region of interest" description="Disordered" evidence="3">
    <location>
        <begin position="1"/>
        <end position="33"/>
    </location>
</feature>
<evidence type="ECO:0000256" key="2">
    <source>
        <dbReference type="SAM" id="Coils"/>
    </source>
</evidence>
<dbReference type="Proteomes" id="UP000242180">
    <property type="component" value="Unassembled WGS sequence"/>
</dbReference>
<sequence length="883" mass="99643">MDYGQYDHPSQANARRPDFPHRSSNPSRSQAGEIEQVVTRLLRTTKSLLEALTQWSQLKATTADIYELRETLEAQFLLVSQVFEDAGVTMGDLSWIPQQLKKSVDTAMAEAQSPETLDQHLPRIRDVIVHLLHGLKGKQQQLRERDATQQHSPPAPAPSPYGRDSYRSTTSTATSDTWRREIPQAALARGASLTQSPPGGVRPVYPPDRSPPPGFRLTQSDYDPRISGMPRPSVSSDRYYNQPPRAFSPTYYNRVPSPSRSSSSQGENNRPSSTSSTRYQPQQPSPVVAAAPIDSTPPPPPPPPPPMTPSPSLSPMSARNKNEFDESDPGTASALAALKRQENLARRSSVRRASMFRANGGDFKRYENAPPVPAIPSREKKLEAVDEDMRKPEVEEDTSKGLVLYLQIGKDIKKIHYEGEISEPALRMLFIERFGYSSGQNDFPSIYIRDPVDQISYELEDLAQVKNRTLLSLNVKETDELKDMQKRWMEQVTTSFEKEMGEMRKMFEDYIKKSETQQEVRSIPSSNANAPAPAPASAPDTSSPSDRRPSETSCTTAPADTVSANKLRSHLRELETFRRDIAVLRQLQGEMRDGADKVLDDLKEKAQALRQKEQANSSGGRSAARQFIDEGKEKLMTSSDTITTRLEDLQDTVDHLKLDVTQRKCRPSQAQMAHCAKERELVAKEIEEFGDYIVKVKPRWKKTWEQELQMIVKEQQMLKEQENLLLDMQDDLAALVEVYEQLEKICAYQAKAKPVVREFHVAPAEEGFEGMSSVLKQVATIDVDHDRRLRALEQSEKMRQRELANRIDEFEQELVDFVGTKKLKKTGGAEEADRLRKQKDQEMLKKLYNKNNENKEPEQGVTTTNEDQEDSNPGTPAPVEEDA</sequence>
<feature type="compositionally biased region" description="Polar residues" evidence="3">
    <location>
        <begin position="265"/>
        <end position="279"/>
    </location>
</feature>
<dbReference type="GO" id="GO:0051286">
    <property type="term" value="C:cell tip"/>
    <property type="evidence" value="ECO:0007669"/>
    <property type="project" value="TreeGrafter"/>
</dbReference>
<dbReference type="Pfam" id="PF23153">
    <property type="entry name" value="Aip3p_Bud6_N"/>
    <property type="match status" value="1"/>
</dbReference>
<comment type="caution">
    <text evidence="5">The sequence shown here is derived from an EMBL/GenBank/DDBJ whole genome shotgun (WGS) entry which is preliminary data.</text>
</comment>
<dbReference type="OMA" id="WSRKQAS"/>
<dbReference type="InParanoid" id="A0A1X2HV11"/>
<dbReference type="PANTHER" id="PTHR22741">
    <property type="entry name" value="P140CAP/SNIP-RELATED"/>
    <property type="match status" value="1"/>
</dbReference>
<gene>
    <name evidence="5" type="ORF">BCR43DRAFT_466839</name>
</gene>
<accession>A0A1X2HV11</accession>
<evidence type="ECO:0000256" key="1">
    <source>
        <dbReference type="ARBA" id="ARBA00023054"/>
    </source>
</evidence>
<evidence type="ECO:0000259" key="4">
    <source>
        <dbReference type="SMART" id="SM00806"/>
    </source>
</evidence>
<evidence type="ECO:0000256" key="3">
    <source>
        <dbReference type="SAM" id="MobiDB-lite"/>
    </source>
</evidence>